<feature type="transmembrane region" description="Helical" evidence="2">
    <location>
        <begin position="192"/>
        <end position="212"/>
    </location>
</feature>
<feature type="transmembrane region" description="Helical" evidence="2">
    <location>
        <begin position="161"/>
        <end position="180"/>
    </location>
</feature>
<evidence type="ECO:0000256" key="2">
    <source>
        <dbReference type="SAM" id="Phobius"/>
    </source>
</evidence>
<dbReference type="Proteomes" id="UP001447188">
    <property type="component" value="Unassembled WGS sequence"/>
</dbReference>
<reference evidence="3 4" key="1">
    <citation type="submission" date="2024-02" db="EMBL/GenBank/DDBJ databases">
        <title>Discinaceae phylogenomics.</title>
        <authorList>
            <person name="Dirks A.C."/>
            <person name="James T.Y."/>
        </authorList>
    </citation>
    <scope>NUCLEOTIDE SEQUENCE [LARGE SCALE GENOMIC DNA]</scope>
    <source>
        <strain evidence="3 4">ACD0624</strain>
    </source>
</reference>
<feature type="compositionally biased region" description="Basic and acidic residues" evidence="1">
    <location>
        <begin position="1"/>
        <end position="11"/>
    </location>
</feature>
<accession>A0ABR3GNP3</accession>
<keyword evidence="4" id="KW-1185">Reference proteome</keyword>
<dbReference type="EC" id="2.3.1.225" evidence="3"/>
<gene>
    <name evidence="3" type="primary">pfa5</name>
    <name evidence="3" type="ORF">Q9L58_003623</name>
</gene>
<sequence length="352" mass="39569">MGLRRAQRDEGLLNFGNAETPRPGTAASATGYNEFLDPKNMPRRESATGDLILQPPDLDPALPSPVFQQNLGHRVSETPSSNMLLPPIIHQDRPRTSSTVQGHAYDSYEHRPVPLSERPEPETLREWYSRDVFVCEPDGPIIAARVGGVVAETSYKFFYQVVVYGSIYCFFLIISLAIFVREQIVNSRDIDPNWVAALALSCLFGLFSAGMAGSTTQLIYRNLSTVDALSHTVKVYQLAIYDPSPPQQPPLGPRQVYSPLVPRVWLPTTPIQGQQQRCFAIVKTRTGENPWRLGSTMDNFKEVLGYNIWDWWLPLKGSPLVNKDSALGWYRWNEELLNRLRREAGIEIGTAP</sequence>
<organism evidence="3 4">
    <name type="scientific">Discina gigas</name>
    <dbReference type="NCBI Taxonomy" id="1032678"/>
    <lineage>
        <taxon>Eukaryota</taxon>
        <taxon>Fungi</taxon>
        <taxon>Dikarya</taxon>
        <taxon>Ascomycota</taxon>
        <taxon>Pezizomycotina</taxon>
        <taxon>Pezizomycetes</taxon>
        <taxon>Pezizales</taxon>
        <taxon>Discinaceae</taxon>
        <taxon>Discina</taxon>
    </lineage>
</organism>
<keyword evidence="2" id="KW-0812">Transmembrane</keyword>
<feature type="region of interest" description="Disordered" evidence="1">
    <location>
        <begin position="1"/>
        <end position="44"/>
    </location>
</feature>
<keyword evidence="3" id="KW-0808">Transferase</keyword>
<proteinExistence type="predicted"/>
<dbReference type="EMBL" id="JBBBZM010000035">
    <property type="protein sequence ID" value="KAL0637420.1"/>
    <property type="molecule type" value="Genomic_DNA"/>
</dbReference>
<name>A0ABR3GNP3_9PEZI</name>
<feature type="region of interest" description="Disordered" evidence="1">
    <location>
        <begin position="82"/>
        <end position="106"/>
    </location>
</feature>
<evidence type="ECO:0000256" key="1">
    <source>
        <dbReference type="SAM" id="MobiDB-lite"/>
    </source>
</evidence>
<dbReference type="GO" id="GO:0019706">
    <property type="term" value="F:protein-cysteine S-palmitoyltransferase activity"/>
    <property type="evidence" value="ECO:0007669"/>
    <property type="project" value="UniProtKB-EC"/>
</dbReference>
<keyword evidence="3" id="KW-0012">Acyltransferase</keyword>
<evidence type="ECO:0000313" key="4">
    <source>
        <dbReference type="Proteomes" id="UP001447188"/>
    </source>
</evidence>
<keyword evidence="2" id="KW-1133">Transmembrane helix</keyword>
<comment type="caution">
    <text evidence="3">The sequence shown here is derived from an EMBL/GenBank/DDBJ whole genome shotgun (WGS) entry which is preliminary data.</text>
</comment>
<evidence type="ECO:0000313" key="3">
    <source>
        <dbReference type="EMBL" id="KAL0637420.1"/>
    </source>
</evidence>
<keyword evidence="2" id="KW-0472">Membrane</keyword>
<protein>
    <submittedName>
        <fullName evidence="3">Palmitoyltransferase pfa5</fullName>
        <ecNumber evidence="3">2.3.1.225</ecNumber>
    </submittedName>
</protein>